<reference evidence="1 2" key="1">
    <citation type="submission" date="2018-07" db="EMBL/GenBank/DDBJ databases">
        <title>Genome sequence of Azospirillum sp. ATCC 49961.</title>
        <authorList>
            <person name="Sant'Anna F.H."/>
            <person name="Baldani J.I."/>
            <person name="Zilli J.E."/>
            <person name="Reis V.M."/>
            <person name="Hartmann A."/>
            <person name="Cruz L."/>
            <person name="de Souza E.M."/>
            <person name="de Oliveira Pedrosa F."/>
            <person name="Passaglia L.M.P."/>
        </authorList>
    </citation>
    <scope>NUCLEOTIDE SEQUENCE [LARGE SCALE GENOMIC DNA]</scope>
    <source>
        <strain evidence="1 2">ATCC 49961</strain>
    </source>
</reference>
<keyword evidence="2" id="KW-1185">Reference proteome</keyword>
<comment type="caution">
    <text evidence="1">The sequence shown here is derived from an EMBL/GenBank/DDBJ whole genome shotgun (WGS) entry which is preliminary data.</text>
</comment>
<accession>A0A9W7KS49</accession>
<proteinExistence type="predicted"/>
<sequence length="95" mass="10560">MNRATLSLALEVAALAERMRRGEPMGTRMRADLLTLLPRVREALRGAEEDAQPADPRAIFDAAFEICAEAGVDGRELAEWFNEAAERHARPASRR</sequence>
<name>A0A9W7KS49_9PROT</name>
<organism evidence="1 2">
    <name type="scientific">Roseomonas genomospecies 6</name>
    <dbReference type="NCBI Taxonomy" id="214106"/>
    <lineage>
        <taxon>Bacteria</taxon>
        <taxon>Pseudomonadati</taxon>
        <taxon>Pseudomonadota</taxon>
        <taxon>Alphaproteobacteria</taxon>
        <taxon>Acetobacterales</taxon>
        <taxon>Roseomonadaceae</taxon>
        <taxon>Roseomonas</taxon>
    </lineage>
</organism>
<dbReference type="Proteomes" id="UP000480854">
    <property type="component" value="Unassembled WGS sequence"/>
</dbReference>
<dbReference type="EMBL" id="QOKW01000019">
    <property type="protein sequence ID" value="KAA0678097.1"/>
    <property type="molecule type" value="Genomic_DNA"/>
</dbReference>
<evidence type="ECO:0000313" key="1">
    <source>
        <dbReference type="EMBL" id="KAA0678097.1"/>
    </source>
</evidence>
<gene>
    <name evidence="1" type="ORF">DS843_21175</name>
</gene>
<dbReference type="OrthoDB" id="10006032at2"/>
<evidence type="ECO:0000313" key="2">
    <source>
        <dbReference type="Proteomes" id="UP000480854"/>
    </source>
</evidence>
<protein>
    <submittedName>
        <fullName evidence="1">Uncharacterized protein</fullName>
    </submittedName>
</protein>
<dbReference type="AlphaFoldDB" id="A0A9W7KS49"/>
<dbReference type="RefSeq" id="WP_149470828.1">
    <property type="nucleotide sequence ID" value="NZ_QOKW01000019.1"/>
</dbReference>